<comment type="caution">
    <text evidence="3">The sequence shown here is derived from an EMBL/GenBank/DDBJ whole genome shotgun (WGS) entry which is preliminary data.</text>
</comment>
<dbReference type="InterPro" id="IPR011708">
    <property type="entry name" value="DNA_pol3_alpha_NTPase_dom"/>
</dbReference>
<sequence length="315" mass="35292">TDHGFVFGAFDFWNKARNAGIKPIVGVEAYLTPGTARQDKTRVRWGDGGRDDVSGAGAYPHMTMWAQTTEGMHNLFRMSSLASLEGYLYKPRMDRELLQTYGKGLIATTGCPSGEVQTKLRLGLYKEAMQAASDFRDIFGAENFFCVLMDHGLDIERGVQADLIKLARELSLPLVATNDLHYTHAEDAASHAALLCVQSGPTLADPKRFKSDADEFYLKSPAEMRALFRDYPEACDNTLLIAERCDVEFNTKANYMPRFPCPPGENEESWFVKEVEKGLHYRYPQGIPDEVRKQADYEIGVITQMGFPGYFLVVA</sequence>
<dbReference type="CDD" id="cd12113">
    <property type="entry name" value="PHP_PolIIIA_DnaE3"/>
    <property type="match status" value="1"/>
</dbReference>
<feature type="non-terminal residue" evidence="3">
    <location>
        <position position="315"/>
    </location>
</feature>
<dbReference type="EMBL" id="JAAZSR010000023">
    <property type="protein sequence ID" value="NKX49549.1"/>
    <property type="molecule type" value="Genomic_DNA"/>
</dbReference>
<feature type="domain" description="Bacterial DNA polymerase III alpha subunit NTPase" evidence="2">
    <location>
        <begin position="270"/>
        <end position="314"/>
    </location>
</feature>
<organism evidence="3 4">
    <name type="scientific">Arthrobacter deserti</name>
    <dbReference type="NCBI Taxonomy" id="1742687"/>
    <lineage>
        <taxon>Bacteria</taxon>
        <taxon>Bacillati</taxon>
        <taxon>Actinomycetota</taxon>
        <taxon>Actinomycetes</taxon>
        <taxon>Micrococcales</taxon>
        <taxon>Micrococcaceae</taxon>
        <taxon>Arthrobacter</taxon>
    </lineage>
</organism>
<evidence type="ECO:0000259" key="2">
    <source>
        <dbReference type="Pfam" id="PF07733"/>
    </source>
</evidence>
<dbReference type="Pfam" id="PF07733">
    <property type="entry name" value="DNA_pol3_alpha"/>
    <property type="match status" value="1"/>
</dbReference>
<evidence type="ECO:0000313" key="4">
    <source>
        <dbReference type="Proteomes" id="UP000523795"/>
    </source>
</evidence>
<dbReference type="InterPro" id="IPR004013">
    <property type="entry name" value="PHP_dom"/>
</dbReference>
<dbReference type="PANTHER" id="PTHR32294:SF0">
    <property type="entry name" value="DNA POLYMERASE III SUBUNIT ALPHA"/>
    <property type="match status" value="1"/>
</dbReference>
<gene>
    <name evidence="3" type="ORF">HER39_02920</name>
</gene>
<dbReference type="PANTHER" id="PTHR32294">
    <property type="entry name" value="DNA POLYMERASE III SUBUNIT ALPHA"/>
    <property type="match status" value="1"/>
</dbReference>
<keyword evidence="4" id="KW-1185">Reference proteome</keyword>
<feature type="non-terminal residue" evidence="3">
    <location>
        <position position="1"/>
    </location>
</feature>
<evidence type="ECO:0000259" key="1">
    <source>
        <dbReference type="Pfam" id="PF02811"/>
    </source>
</evidence>
<reference evidence="3 4" key="1">
    <citation type="submission" date="2020-04" db="EMBL/GenBank/DDBJ databases">
        <authorList>
            <person name="Liu S."/>
        </authorList>
    </citation>
    <scope>NUCLEOTIDE SEQUENCE [LARGE SCALE GENOMIC DNA]</scope>
    <source>
        <strain evidence="3 4">CGMCC 1.15091</strain>
    </source>
</reference>
<protein>
    <submittedName>
        <fullName evidence="3">PHP domain-containing protein</fullName>
    </submittedName>
</protein>
<name>A0ABX1JME3_9MICC</name>
<dbReference type="Pfam" id="PF02811">
    <property type="entry name" value="PHP"/>
    <property type="match status" value="1"/>
</dbReference>
<proteinExistence type="predicted"/>
<dbReference type="InterPro" id="IPR016195">
    <property type="entry name" value="Pol/histidinol_Pase-like"/>
</dbReference>
<accession>A0ABX1JME3</accession>
<dbReference type="Gene3D" id="3.20.20.140">
    <property type="entry name" value="Metal-dependent hydrolases"/>
    <property type="match status" value="1"/>
</dbReference>
<dbReference type="Proteomes" id="UP000523795">
    <property type="component" value="Unassembled WGS sequence"/>
</dbReference>
<dbReference type="SUPFAM" id="SSF89550">
    <property type="entry name" value="PHP domain-like"/>
    <property type="match status" value="1"/>
</dbReference>
<feature type="domain" description="PHP" evidence="1">
    <location>
        <begin position="1"/>
        <end position="149"/>
    </location>
</feature>
<evidence type="ECO:0000313" key="3">
    <source>
        <dbReference type="EMBL" id="NKX49549.1"/>
    </source>
</evidence>
<dbReference type="InterPro" id="IPR004805">
    <property type="entry name" value="DnaE2/DnaE/PolC"/>
</dbReference>